<dbReference type="PANTHER" id="PTHR24255:SF10">
    <property type="entry name" value="MANNAN-BINDING LECTIN SERINE PROTEASE 2"/>
    <property type="match status" value="1"/>
</dbReference>
<protein>
    <submittedName>
        <fullName evidence="15">SMAP</fullName>
    </submittedName>
</protein>
<feature type="signal peptide" evidence="13">
    <location>
        <begin position="1"/>
        <end position="35"/>
    </location>
</feature>
<feature type="domain" description="CUB" evidence="14">
    <location>
        <begin position="26"/>
        <end position="152"/>
    </location>
</feature>
<dbReference type="CDD" id="cd00054">
    <property type="entry name" value="EGF_CA"/>
    <property type="match status" value="1"/>
</dbReference>
<evidence type="ECO:0000256" key="10">
    <source>
        <dbReference type="ARBA" id="ARBA00022859"/>
    </source>
</evidence>
<keyword evidence="4" id="KW-0399">Innate immunity</keyword>
<dbReference type="Gene3D" id="2.60.120.290">
    <property type="entry name" value="Spermadhesin, CUB domain"/>
    <property type="match status" value="1"/>
</dbReference>
<dbReference type="GO" id="GO:0006508">
    <property type="term" value="P:proteolysis"/>
    <property type="evidence" value="ECO:0007669"/>
    <property type="project" value="UniProtKB-KW"/>
</dbReference>
<accession>A0A146GEG2</accession>
<keyword evidence="8" id="KW-0677">Repeat</keyword>
<dbReference type="PANTHER" id="PTHR24255">
    <property type="entry name" value="COMPLEMENT COMPONENT 1, S SUBCOMPONENT-RELATED"/>
    <property type="match status" value="1"/>
</dbReference>
<feature type="chain" id="PRO_5007524928" evidence="13">
    <location>
        <begin position="36"/>
        <end position="200"/>
    </location>
</feature>
<keyword evidence="9" id="KW-0378">Hydrolase</keyword>
<reference evidence="15" key="1">
    <citation type="journal article" date="2016" name="Dev. Comp. Immunol.">
        <title>The complement system of elasmobranches revealed by liver transcriptome analysis of a hammerhead shark, Sphyrna zygaena.</title>
        <authorList>
            <person name="Goshima M."/>
            <person name="Sekiguchi R."/>
            <person name="Matsushita M."/>
            <person name="Nonaka M."/>
        </authorList>
    </citation>
    <scope>NUCLEOTIDE SEQUENCE</scope>
    <source>
        <tissue evidence="15">Liver</tissue>
    </source>
</reference>
<keyword evidence="2" id="KW-0964">Secreted</keyword>
<evidence type="ECO:0000256" key="11">
    <source>
        <dbReference type="ARBA" id="ARBA00023157"/>
    </source>
</evidence>
<dbReference type="PROSITE" id="PS01180">
    <property type="entry name" value="CUB"/>
    <property type="match status" value="1"/>
</dbReference>
<dbReference type="PROSITE" id="PS01186">
    <property type="entry name" value="EGF_2"/>
    <property type="match status" value="1"/>
</dbReference>
<evidence type="ECO:0000256" key="9">
    <source>
        <dbReference type="ARBA" id="ARBA00022801"/>
    </source>
</evidence>
<dbReference type="FunFam" id="2.60.120.290:FF:000012">
    <property type="entry name" value="mannan-binding lectin serine protease 1 isoform X1"/>
    <property type="match status" value="1"/>
</dbReference>
<comment type="subcellular location">
    <subcellularLocation>
        <location evidence="1">Secreted</location>
    </subcellularLocation>
</comment>
<dbReference type="GO" id="GO:0005509">
    <property type="term" value="F:calcium ion binding"/>
    <property type="evidence" value="ECO:0007669"/>
    <property type="project" value="InterPro"/>
</dbReference>
<evidence type="ECO:0000256" key="13">
    <source>
        <dbReference type="SAM" id="SignalP"/>
    </source>
</evidence>
<dbReference type="GO" id="GO:0045087">
    <property type="term" value="P:innate immune response"/>
    <property type="evidence" value="ECO:0007669"/>
    <property type="project" value="UniProtKB-KW"/>
</dbReference>
<evidence type="ECO:0000313" key="15">
    <source>
        <dbReference type="EMBL" id="BAU69615.1"/>
    </source>
</evidence>
<keyword evidence="10" id="KW-0391">Immunity</keyword>
<keyword evidence="11" id="KW-1015">Disulfide bond</keyword>
<dbReference type="GO" id="GO:0005615">
    <property type="term" value="C:extracellular space"/>
    <property type="evidence" value="ECO:0007669"/>
    <property type="project" value="TreeGrafter"/>
</dbReference>
<dbReference type="CDD" id="cd00041">
    <property type="entry name" value="CUB"/>
    <property type="match status" value="1"/>
</dbReference>
<dbReference type="FunFam" id="2.10.25.10:FF:000059">
    <property type="entry name" value="Mannan-binding lectin serine protease 1"/>
    <property type="match status" value="1"/>
</dbReference>
<name>A0A146GEG2_SPHZY</name>
<dbReference type="AlphaFoldDB" id="A0A146GEG2"/>
<evidence type="ECO:0000256" key="8">
    <source>
        <dbReference type="ARBA" id="ARBA00022737"/>
    </source>
</evidence>
<organism evidence="15">
    <name type="scientific">Sphyrna zygaena</name>
    <name type="common">Smooth hammerhead</name>
    <name type="synonym">Squalus zygaena</name>
    <dbReference type="NCBI Taxonomy" id="195335"/>
    <lineage>
        <taxon>Eukaryota</taxon>
        <taxon>Metazoa</taxon>
        <taxon>Chordata</taxon>
        <taxon>Craniata</taxon>
        <taxon>Vertebrata</taxon>
        <taxon>Chondrichthyes</taxon>
        <taxon>Elasmobranchii</taxon>
        <taxon>Galeomorphii</taxon>
        <taxon>Galeoidea</taxon>
        <taxon>Carcharhiniformes</taxon>
        <taxon>Carcharhinidae</taxon>
        <taxon>Sphyrna</taxon>
    </lineage>
</organism>
<proteinExistence type="evidence at transcript level"/>
<evidence type="ECO:0000256" key="2">
    <source>
        <dbReference type="ARBA" id="ARBA00022525"/>
    </source>
</evidence>
<dbReference type="InterPro" id="IPR000742">
    <property type="entry name" value="EGF"/>
</dbReference>
<dbReference type="GO" id="GO:0004252">
    <property type="term" value="F:serine-type endopeptidase activity"/>
    <property type="evidence" value="ECO:0007669"/>
    <property type="project" value="TreeGrafter"/>
</dbReference>
<dbReference type="SMART" id="SM00042">
    <property type="entry name" value="CUB"/>
    <property type="match status" value="1"/>
</dbReference>
<dbReference type="SUPFAM" id="SSF49854">
    <property type="entry name" value="Spermadhesin, CUB domain"/>
    <property type="match status" value="1"/>
</dbReference>
<dbReference type="InterPro" id="IPR001881">
    <property type="entry name" value="EGF-like_Ca-bd_dom"/>
</dbReference>
<keyword evidence="5" id="KW-0645">Protease</keyword>
<evidence type="ECO:0000259" key="14">
    <source>
        <dbReference type="PROSITE" id="PS01180"/>
    </source>
</evidence>
<evidence type="ECO:0000256" key="12">
    <source>
        <dbReference type="PROSITE-ProRule" id="PRU00059"/>
    </source>
</evidence>
<evidence type="ECO:0000256" key="4">
    <source>
        <dbReference type="ARBA" id="ARBA00022588"/>
    </source>
</evidence>
<evidence type="ECO:0000256" key="1">
    <source>
        <dbReference type="ARBA" id="ARBA00004613"/>
    </source>
</evidence>
<dbReference type="InterPro" id="IPR049883">
    <property type="entry name" value="NOTCH1_EGF-like"/>
</dbReference>
<dbReference type="EMBL" id="LC107114">
    <property type="protein sequence ID" value="BAU69615.1"/>
    <property type="molecule type" value="mRNA"/>
</dbReference>
<dbReference type="PROSITE" id="PS01187">
    <property type="entry name" value="EGF_CA"/>
    <property type="match status" value="1"/>
</dbReference>
<evidence type="ECO:0000256" key="5">
    <source>
        <dbReference type="ARBA" id="ARBA00022670"/>
    </source>
</evidence>
<dbReference type="Pfam" id="PF07645">
    <property type="entry name" value="EGF_CA"/>
    <property type="match status" value="1"/>
</dbReference>
<dbReference type="InterPro" id="IPR018097">
    <property type="entry name" value="EGF_Ca-bd_CS"/>
</dbReference>
<sequence length="200" mass="22860">METGGGLATAKRKMQKSRRTWLLLWCSLLLPTAFEFQLNDKFGKFQSPGFPTAYGDNIYQTWNISVPSGFVIKLYFSHFSLEPSYRCDYDHVKILLEGQQLAKLCGETSTDTEEAPGDKLFISTGENMTVIFRTDYSNEKNYTGFAAHYAAVDIDECNRAAFEEPSCDHYCHNYLGGYYCSCKLGYYLDSDHRTCRIRKA</sequence>
<dbReference type="SMART" id="SM00179">
    <property type="entry name" value="EGF_CA"/>
    <property type="match status" value="1"/>
</dbReference>
<dbReference type="InterPro" id="IPR000859">
    <property type="entry name" value="CUB_dom"/>
</dbReference>
<evidence type="ECO:0000256" key="3">
    <source>
        <dbReference type="ARBA" id="ARBA00022536"/>
    </source>
</evidence>
<keyword evidence="6" id="KW-0479">Metal-binding</keyword>
<dbReference type="Gene3D" id="2.10.25.10">
    <property type="entry name" value="Laminin"/>
    <property type="match status" value="1"/>
</dbReference>
<evidence type="ECO:0000256" key="7">
    <source>
        <dbReference type="ARBA" id="ARBA00022729"/>
    </source>
</evidence>
<keyword evidence="7 13" id="KW-0732">Signal</keyword>
<keyword evidence="3" id="KW-0245">EGF-like domain</keyword>
<dbReference type="Pfam" id="PF00431">
    <property type="entry name" value="CUB"/>
    <property type="match status" value="1"/>
</dbReference>
<dbReference type="InterPro" id="IPR035914">
    <property type="entry name" value="Sperma_CUB_dom_sf"/>
</dbReference>
<comment type="caution">
    <text evidence="12">Lacks conserved residue(s) required for the propagation of feature annotation.</text>
</comment>
<evidence type="ECO:0000256" key="6">
    <source>
        <dbReference type="ARBA" id="ARBA00022723"/>
    </source>
</evidence>
<dbReference type="SUPFAM" id="SSF57196">
    <property type="entry name" value="EGF/Laminin"/>
    <property type="match status" value="1"/>
</dbReference>